<protein>
    <submittedName>
        <fullName evidence="13">SusC/RagA family TonB-linked outer membrane protein</fullName>
    </submittedName>
</protein>
<evidence type="ECO:0000259" key="12">
    <source>
        <dbReference type="Pfam" id="PF07715"/>
    </source>
</evidence>
<keyword evidence="4 8" id="KW-0812">Transmembrane</keyword>
<dbReference type="STRING" id="1203610.HMPREF1536_00271"/>
<dbReference type="HOGENOM" id="CLU_004317_1_1_10"/>
<keyword evidence="2 8" id="KW-0813">Transport</keyword>
<dbReference type="NCBIfam" id="TIGR04056">
    <property type="entry name" value="OMP_RagA_SusC"/>
    <property type="match status" value="1"/>
</dbReference>
<dbReference type="NCBIfam" id="TIGR04057">
    <property type="entry name" value="SusC_RagA_signa"/>
    <property type="match status" value="1"/>
</dbReference>
<feature type="domain" description="TonB-dependent receptor plug" evidence="12">
    <location>
        <begin position="115"/>
        <end position="234"/>
    </location>
</feature>
<evidence type="ECO:0000256" key="9">
    <source>
        <dbReference type="RuleBase" id="RU003357"/>
    </source>
</evidence>
<dbReference type="RefSeq" id="WP_028727658.1">
    <property type="nucleotide sequence ID" value="NZ_AUAE01000017.1"/>
</dbReference>
<dbReference type="PATRIC" id="fig|1203610.3.peg.290"/>
<feature type="chain" id="PRO_5002490447" evidence="10">
    <location>
        <begin position="22"/>
        <end position="1056"/>
    </location>
</feature>
<dbReference type="SUPFAM" id="SSF49464">
    <property type="entry name" value="Carboxypeptidase regulatory domain-like"/>
    <property type="match status" value="1"/>
</dbReference>
<evidence type="ECO:0000256" key="4">
    <source>
        <dbReference type="ARBA" id="ARBA00022692"/>
    </source>
</evidence>
<gene>
    <name evidence="13" type="ORF">HMPREF1536_00271</name>
</gene>
<evidence type="ECO:0000256" key="5">
    <source>
        <dbReference type="ARBA" id="ARBA00023077"/>
    </source>
</evidence>
<dbReference type="Gene3D" id="2.40.170.20">
    <property type="entry name" value="TonB-dependent receptor, beta-barrel domain"/>
    <property type="match status" value="1"/>
</dbReference>
<keyword evidence="14" id="KW-1185">Reference proteome</keyword>
<feature type="domain" description="TonB-dependent receptor-like beta-barrel" evidence="11">
    <location>
        <begin position="446"/>
        <end position="1023"/>
    </location>
</feature>
<comment type="caution">
    <text evidence="13">The sequence shown here is derived from an EMBL/GenBank/DDBJ whole genome shotgun (WGS) entry which is preliminary data.</text>
</comment>
<comment type="subcellular location">
    <subcellularLocation>
        <location evidence="1 8">Cell outer membrane</location>
        <topology evidence="1 8">Multi-pass membrane protein</topology>
    </subcellularLocation>
</comment>
<sequence>MKNKVLTTLMGFFLFAHQLFAQDISVSGNVKDEKGDALIGVTIQVKGTTTGSITDMDGNFRLQSVPANGELVFSYMGYQTQTVPVKGKTVVNVAMREDLQALDEVVVVGFGTQKKVNLTGAVASIGSEVLENKPVANVGQALQGVVPNLNVAATNSSPNAAPTFNVRGGTSIGLKKDKTDEWEVKTGSPLIMVDGIQVDADYLNMMNPSDIENISVLKDASASAIYGARATYGVMLITTKSGKNDSKATVTYNLNLQWNTPSRIPDILDSYTHQLASNKQALMTGGTVTPWMESLLAAKKKYMEDPRPENAWIYNEGSTSAMTWVANMNPYDVGVKDWTPLQRHNLSISGGSAKTRYYISLGYQRQEGMYKINTDIQNRYNINMSLNSKINDWLDVASKISYNTSKYNEPFMNVQKGSVWKAMKNEPGRNLNMPIMTGPNDPIPNTYTDNILGWLAYGATQETRNTNAVFNITPTITITPEFNVKAELSYRPTDYFQKQFIPVRNYVVDSWQGTVNTHTSPSSVREETTHSDYYTINAYANFNKAFGKHNVSAVAGFNQEWYQFRKTWGKAEDVITNDLPTLGMTNGAQYTGDNFEHWAIRGAFVRANYDYDGRYLFEFSGRYDGTSRFSKDTRFQFFPSFSAGWRISEEKFMTGTRSWLDNLKLRGSWGSLGNQNVANYAYIASYGAASLISWSMNGEQIKGMNPTAIVPNDLTWETAKTLDFGLDVTALHGRLDASFDWYTRRTTDILMSGTKLPAVLGASVPKRNSGELKTNGWELSLKWRDQLSNGIRYDVGLVLSDYQSEVVKFTGNPNKLLDTLYDGMKMGEIWGYETVGILQESDFTVDESGKYTLIGPSQNKVTTTASTWYPGDVRYADLNGDNEISKGENTVDDPGDRKIIGNTTPRFQYGITGNISWKNIDLNIFFQGIGKRDVWIDDNVFWGGSGTAGNWEMYNNSWTPERTNAKYPMYAGRGQNQVAQTGYIFNAAYLRLKTLAVGYTLPREWTNKIKLSTVRFSLSGYNLFEITKVPNLYDPDQISSDYPMMRSVAFGLQVGF</sequence>
<dbReference type="Pfam" id="PF13715">
    <property type="entry name" value="CarbopepD_reg_2"/>
    <property type="match status" value="1"/>
</dbReference>
<dbReference type="EMBL" id="AQHW01000002">
    <property type="protein sequence ID" value="KKB60391.1"/>
    <property type="molecule type" value="Genomic_DNA"/>
</dbReference>
<dbReference type="Gene3D" id="2.60.40.1120">
    <property type="entry name" value="Carboxypeptidase-like, regulatory domain"/>
    <property type="match status" value="1"/>
</dbReference>
<dbReference type="InterPro" id="IPR039426">
    <property type="entry name" value="TonB-dep_rcpt-like"/>
</dbReference>
<evidence type="ECO:0000313" key="13">
    <source>
        <dbReference type="EMBL" id="KKB60391.1"/>
    </source>
</evidence>
<dbReference type="FunFam" id="2.60.40.1120:FF:000003">
    <property type="entry name" value="Outer membrane protein Omp121"/>
    <property type="match status" value="1"/>
</dbReference>
<dbReference type="InterPro" id="IPR012910">
    <property type="entry name" value="Plug_dom"/>
</dbReference>
<dbReference type="Pfam" id="PF00593">
    <property type="entry name" value="TonB_dep_Rec_b-barrel"/>
    <property type="match status" value="1"/>
</dbReference>
<evidence type="ECO:0000259" key="11">
    <source>
        <dbReference type="Pfam" id="PF00593"/>
    </source>
</evidence>
<keyword evidence="5 9" id="KW-0798">TonB box</keyword>
<evidence type="ECO:0000256" key="6">
    <source>
        <dbReference type="ARBA" id="ARBA00023136"/>
    </source>
</evidence>
<feature type="signal peptide" evidence="10">
    <location>
        <begin position="1"/>
        <end position="21"/>
    </location>
</feature>
<keyword evidence="6 8" id="KW-0472">Membrane</keyword>
<dbReference type="Proteomes" id="UP000033035">
    <property type="component" value="Unassembled WGS sequence"/>
</dbReference>
<dbReference type="Pfam" id="PF07715">
    <property type="entry name" value="Plug"/>
    <property type="match status" value="1"/>
</dbReference>
<evidence type="ECO:0000256" key="7">
    <source>
        <dbReference type="ARBA" id="ARBA00023237"/>
    </source>
</evidence>
<proteinExistence type="inferred from homology"/>
<keyword evidence="3 8" id="KW-1134">Transmembrane beta strand</keyword>
<dbReference type="GO" id="GO:0009279">
    <property type="term" value="C:cell outer membrane"/>
    <property type="evidence" value="ECO:0007669"/>
    <property type="project" value="UniProtKB-SubCell"/>
</dbReference>
<dbReference type="PROSITE" id="PS52016">
    <property type="entry name" value="TONB_DEPENDENT_REC_3"/>
    <property type="match status" value="1"/>
</dbReference>
<comment type="similarity">
    <text evidence="8 9">Belongs to the TonB-dependent receptor family.</text>
</comment>
<evidence type="ECO:0000256" key="3">
    <source>
        <dbReference type="ARBA" id="ARBA00022452"/>
    </source>
</evidence>
<dbReference type="Gene3D" id="2.170.130.10">
    <property type="entry name" value="TonB-dependent receptor, plug domain"/>
    <property type="match status" value="1"/>
</dbReference>
<evidence type="ECO:0000256" key="10">
    <source>
        <dbReference type="SAM" id="SignalP"/>
    </source>
</evidence>
<dbReference type="InterPro" id="IPR023996">
    <property type="entry name" value="TonB-dep_OMP_SusC/RagA"/>
</dbReference>
<evidence type="ECO:0000313" key="14">
    <source>
        <dbReference type="Proteomes" id="UP000033035"/>
    </source>
</evidence>
<reference evidence="13 14" key="1">
    <citation type="submission" date="2013-04" db="EMBL/GenBank/DDBJ databases">
        <title>The Genome Sequence of Parabacteroides gordonii DSM 23371.</title>
        <authorList>
            <consortium name="The Broad Institute Genomics Platform"/>
            <person name="Earl A."/>
            <person name="Ward D."/>
            <person name="Feldgarden M."/>
            <person name="Gevers D."/>
            <person name="Martens E."/>
            <person name="Sakamoto M."/>
            <person name="Benno Y."/>
            <person name="Suzuki N."/>
            <person name="Matsunaga N."/>
            <person name="Koshihara K."/>
            <person name="Seki M."/>
            <person name="Komiya H."/>
            <person name="Walker B."/>
            <person name="Young S."/>
            <person name="Zeng Q."/>
            <person name="Gargeya S."/>
            <person name="Fitzgerald M."/>
            <person name="Haas B."/>
            <person name="Abouelleil A."/>
            <person name="Allen A.W."/>
            <person name="Alvarado L."/>
            <person name="Arachchi H.M."/>
            <person name="Berlin A.M."/>
            <person name="Chapman S.B."/>
            <person name="Gainer-Dewar J."/>
            <person name="Goldberg J."/>
            <person name="Griggs A."/>
            <person name="Gujja S."/>
            <person name="Hansen M."/>
            <person name="Howarth C."/>
            <person name="Imamovic A."/>
            <person name="Ireland A."/>
            <person name="Larimer J."/>
            <person name="McCowan C."/>
            <person name="Murphy C."/>
            <person name="Pearson M."/>
            <person name="Poon T.W."/>
            <person name="Priest M."/>
            <person name="Roberts A."/>
            <person name="Saif S."/>
            <person name="Shea T."/>
            <person name="Sisk P."/>
            <person name="Sykes S."/>
            <person name="Wortman J."/>
            <person name="Nusbaum C."/>
            <person name="Birren B."/>
        </authorList>
    </citation>
    <scope>NUCLEOTIDE SEQUENCE [LARGE SCALE GENOMIC DNA]</scope>
    <source>
        <strain evidence="13 14">MS-1</strain>
    </source>
</reference>
<evidence type="ECO:0000256" key="1">
    <source>
        <dbReference type="ARBA" id="ARBA00004571"/>
    </source>
</evidence>
<dbReference type="AlphaFoldDB" id="A0A0F5JRG1"/>
<dbReference type="SUPFAM" id="SSF56935">
    <property type="entry name" value="Porins"/>
    <property type="match status" value="1"/>
</dbReference>
<keyword evidence="7 8" id="KW-0998">Cell outer membrane</keyword>
<dbReference type="InterPro" id="IPR008969">
    <property type="entry name" value="CarboxyPept-like_regulatory"/>
</dbReference>
<dbReference type="InterPro" id="IPR000531">
    <property type="entry name" value="Beta-barrel_TonB"/>
</dbReference>
<dbReference type="InterPro" id="IPR023997">
    <property type="entry name" value="TonB-dep_OMP_SusC/RagA_CS"/>
</dbReference>
<accession>A0A0F5JRG1</accession>
<evidence type="ECO:0000256" key="2">
    <source>
        <dbReference type="ARBA" id="ARBA00022448"/>
    </source>
</evidence>
<dbReference type="InterPro" id="IPR036942">
    <property type="entry name" value="Beta-barrel_TonB_sf"/>
</dbReference>
<dbReference type="InterPro" id="IPR037066">
    <property type="entry name" value="Plug_dom_sf"/>
</dbReference>
<evidence type="ECO:0000256" key="8">
    <source>
        <dbReference type="PROSITE-ProRule" id="PRU01360"/>
    </source>
</evidence>
<organism evidence="13 14">
    <name type="scientific">Parabacteroides gordonii MS-1 = DSM 23371</name>
    <dbReference type="NCBI Taxonomy" id="1203610"/>
    <lineage>
        <taxon>Bacteria</taxon>
        <taxon>Pseudomonadati</taxon>
        <taxon>Bacteroidota</taxon>
        <taxon>Bacteroidia</taxon>
        <taxon>Bacteroidales</taxon>
        <taxon>Tannerellaceae</taxon>
        <taxon>Parabacteroides</taxon>
    </lineage>
</organism>
<keyword evidence="10" id="KW-0732">Signal</keyword>
<name>A0A0F5JRG1_9BACT</name>